<name>A0AB34IDQ2_PRYPA</name>
<reference evidence="2 3" key="1">
    <citation type="journal article" date="2024" name="Science">
        <title>Giant polyketide synthase enzymes in the biosynthesis of giant marine polyether toxins.</title>
        <authorList>
            <person name="Fallon T.R."/>
            <person name="Shende V.V."/>
            <person name="Wierzbicki I.H."/>
            <person name="Pendleton A.L."/>
            <person name="Watervoot N.F."/>
            <person name="Auber R.P."/>
            <person name="Gonzalez D.J."/>
            <person name="Wisecaver J.H."/>
            <person name="Moore B.S."/>
        </authorList>
    </citation>
    <scope>NUCLEOTIDE SEQUENCE [LARGE SCALE GENOMIC DNA]</scope>
    <source>
        <strain evidence="2 3">12B1</strain>
    </source>
</reference>
<feature type="region of interest" description="Disordered" evidence="1">
    <location>
        <begin position="1"/>
        <end position="105"/>
    </location>
</feature>
<feature type="region of interest" description="Disordered" evidence="1">
    <location>
        <begin position="246"/>
        <end position="268"/>
    </location>
</feature>
<protein>
    <submittedName>
        <fullName evidence="2">Uncharacterized protein</fullName>
    </submittedName>
</protein>
<organism evidence="2 3">
    <name type="scientific">Prymnesium parvum</name>
    <name type="common">Toxic golden alga</name>
    <dbReference type="NCBI Taxonomy" id="97485"/>
    <lineage>
        <taxon>Eukaryota</taxon>
        <taxon>Haptista</taxon>
        <taxon>Haptophyta</taxon>
        <taxon>Prymnesiophyceae</taxon>
        <taxon>Prymnesiales</taxon>
        <taxon>Prymnesiaceae</taxon>
        <taxon>Prymnesium</taxon>
    </lineage>
</organism>
<evidence type="ECO:0000256" key="1">
    <source>
        <dbReference type="SAM" id="MobiDB-lite"/>
    </source>
</evidence>
<evidence type="ECO:0000313" key="3">
    <source>
        <dbReference type="Proteomes" id="UP001515480"/>
    </source>
</evidence>
<gene>
    <name evidence="2" type="ORF">AB1Y20_016906</name>
</gene>
<dbReference type="Proteomes" id="UP001515480">
    <property type="component" value="Unassembled WGS sequence"/>
</dbReference>
<accession>A0AB34IDQ2</accession>
<comment type="caution">
    <text evidence="2">The sequence shown here is derived from an EMBL/GenBank/DDBJ whole genome shotgun (WGS) entry which is preliminary data.</text>
</comment>
<proteinExistence type="predicted"/>
<feature type="region of interest" description="Disordered" evidence="1">
    <location>
        <begin position="305"/>
        <end position="338"/>
    </location>
</feature>
<dbReference type="EMBL" id="JBGBPQ010000032">
    <property type="protein sequence ID" value="KAL1495543.1"/>
    <property type="molecule type" value="Genomic_DNA"/>
</dbReference>
<keyword evidence="3" id="KW-1185">Reference proteome</keyword>
<feature type="compositionally biased region" description="Polar residues" evidence="1">
    <location>
        <begin position="306"/>
        <end position="317"/>
    </location>
</feature>
<dbReference type="AlphaFoldDB" id="A0AB34IDQ2"/>
<feature type="compositionally biased region" description="Pro residues" evidence="1">
    <location>
        <begin position="60"/>
        <end position="70"/>
    </location>
</feature>
<evidence type="ECO:0000313" key="2">
    <source>
        <dbReference type="EMBL" id="KAL1495543.1"/>
    </source>
</evidence>
<feature type="compositionally biased region" description="Basic and acidic residues" evidence="1">
    <location>
        <begin position="1"/>
        <end position="11"/>
    </location>
</feature>
<sequence>MADPAPWRDEAPAAAVPLDAEGDPPNPLPTVVFELVEPPYDRSAHHTAPPYRFRLATSPSLPPATAPPATAPHAEDEALAHPPPPLVDFGSSLEGGEGAPPFRMRDFRMPSLTIPAVRRGTPRVPRRHGAAGLSGVTLGGAGPSRSELLDYLAPQCSPPPRAAAPSRRTLFKYALSAVSAEAVVQLPARDTVMRLGGSPGGTRSPRKAFAAVESPRQRLLRLQRSGAPRGAPPPPLAAHALLQAHGGRAAVPKHPPARPGSSPSRLGRGVRLRQPALSCGADEASYAALFSLPSRARTPVGACCSSARQGAPRSTSACAAGGSRTRPASASVKPRERTPQCDEARGWVHSWSRACTAQHASLLPAAHPGAELLAISGSNANCSAIPLEGRAAVAVSPVCARRPLSNSRSDVGLCAEVQSPVVIPGIHAPNPPLAHNPTVKSQH</sequence>